<feature type="region of interest" description="Disordered" evidence="1">
    <location>
        <begin position="40"/>
        <end position="99"/>
    </location>
</feature>
<reference evidence="3" key="1">
    <citation type="submission" date="2023-07" db="EMBL/GenBank/DDBJ databases">
        <title>Whole genome shotgun sequence of Streptomyces nojiriensis NBRC 13794.</title>
        <authorList>
            <person name="Komaki H."/>
            <person name="Tamura T."/>
        </authorList>
    </citation>
    <scope>NUCLEOTIDE SEQUENCE [LARGE SCALE GENOMIC DNA]</scope>
    <source>
        <strain evidence="3">NBRC 13794</strain>
    </source>
</reference>
<dbReference type="EMBL" id="BNEC01000005">
    <property type="protein sequence ID" value="GHI69566.1"/>
    <property type="molecule type" value="Genomic_DNA"/>
</dbReference>
<evidence type="ECO:0000313" key="2">
    <source>
        <dbReference type="EMBL" id="GHI69566.1"/>
    </source>
</evidence>
<name>A0ABQ3SN50_9ACTN</name>
<sequence>MAPYLPYRSRPLRMPPLPHFPAHPKGIRCEAGPVVGWITPCTPKATPGDQAEASRQRVSPFPPGQPETKRNVTKQSGSCAKIPSPGSCGPGDKGKQSDT</sequence>
<accession>A0ABQ3SN50</accession>
<evidence type="ECO:0000313" key="3">
    <source>
        <dbReference type="Proteomes" id="UP000613974"/>
    </source>
</evidence>
<protein>
    <submittedName>
        <fullName evidence="2">Uncharacterized protein</fullName>
    </submittedName>
</protein>
<evidence type="ECO:0000256" key="1">
    <source>
        <dbReference type="SAM" id="MobiDB-lite"/>
    </source>
</evidence>
<organism evidence="2 3">
    <name type="scientific">Streptomyces nojiriensis</name>
    <dbReference type="NCBI Taxonomy" id="66374"/>
    <lineage>
        <taxon>Bacteria</taxon>
        <taxon>Bacillati</taxon>
        <taxon>Actinomycetota</taxon>
        <taxon>Actinomycetes</taxon>
        <taxon>Kitasatosporales</taxon>
        <taxon>Streptomycetaceae</taxon>
        <taxon>Streptomyces</taxon>
    </lineage>
</organism>
<proteinExistence type="predicted"/>
<keyword evidence="3" id="KW-1185">Reference proteome</keyword>
<gene>
    <name evidence="2" type="ORF">Snoj_34840</name>
</gene>
<comment type="caution">
    <text evidence="2">The sequence shown here is derived from an EMBL/GenBank/DDBJ whole genome shotgun (WGS) entry which is preliminary data.</text>
</comment>
<dbReference type="Proteomes" id="UP000613974">
    <property type="component" value="Unassembled WGS sequence"/>
</dbReference>